<dbReference type="InterPro" id="IPR020568">
    <property type="entry name" value="Ribosomal_Su5_D2-typ_SF"/>
</dbReference>
<dbReference type="RefSeq" id="WP_266137477.1">
    <property type="nucleotide sequence ID" value="NZ_JANIDX010000002.1"/>
</dbReference>
<dbReference type="EC" id="3.5.1.108" evidence="4 12"/>
<gene>
    <name evidence="12 13" type="primary">lpxC</name>
    <name evidence="13" type="ORF">NQF89_03120</name>
</gene>
<evidence type="ECO:0000256" key="1">
    <source>
        <dbReference type="ARBA" id="ARBA00001947"/>
    </source>
</evidence>
<sequence>MPPTNIVDAPHYGGQILPHKGKHDPAQQTTLAHAIHCRGVGLHSGRPVTLRLSPAPADTGLHIQRLDRPDARPFRLTSGCIMSSPLATVAASPHQSDLHVATIEHLLAALHACKIDNLLIQLDGPELPILDGCAASFIFLLEAAGRTYLNAPRHIIAVRQPISVEGENGAYARLLPHHQNQLHLSLSIDFPAPAIGQQSYALTLDKKHFKRDIAFARTFVNYEDIGRLHAQGLALGGSLENALVIQHDHALNPGGMRLVDECVRHKMLDAIGDLYCTGYSLAARFEAHKTGHSLNNQLLRALFASRDNWQFVKDFATILPLPHENIGLKDKNTLPLENSHAIRKSWSAAS</sequence>
<dbReference type="NCBIfam" id="TIGR00325">
    <property type="entry name" value="lpxC"/>
    <property type="match status" value="1"/>
</dbReference>
<evidence type="ECO:0000256" key="11">
    <source>
        <dbReference type="ARBA" id="ARBA00024535"/>
    </source>
</evidence>
<keyword evidence="7 12" id="KW-0479">Metal-binding</keyword>
<keyword evidence="10 12" id="KW-0443">Lipid metabolism</keyword>
<comment type="caution">
    <text evidence="13">The sequence shown here is derived from an EMBL/GenBank/DDBJ whole genome shotgun (WGS) entry which is preliminary data.</text>
</comment>
<evidence type="ECO:0000256" key="5">
    <source>
        <dbReference type="ARBA" id="ARBA00022516"/>
    </source>
</evidence>
<evidence type="ECO:0000256" key="12">
    <source>
        <dbReference type="HAMAP-Rule" id="MF_00388"/>
    </source>
</evidence>
<protein>
    <recommendedName>
        <fullName evidence="4 12">UDP-3-O-acyl-N-acetylglucosamine deacetylase</fullName>
        <shortName evidence="12">UDP-3-O-acyl-GlcNAc deacetylase</shortName>
        <ecNumber evidence="4 12">3.5.1.108</ecNumber>
    </recommendedName>
    <alternativeName>
        <fullName evidence="12">UDP-3-O-[R-3-hydroxymyristoyl]-N-acetylglucosamine deacetylase</fullName>
    </alternativeName>
</protein>
<feature type="binding site" evidence="12">
    <location>
        <position position="269"/>
    </location>
    <ligand>
        <name>Zn(2+)</name>
        <dbReference type="ChEBI" id="CHEBI:29105"/>
    </ligand>
</feature>
<dbReference type="GO" id="GO:0103117">
    <property type="term" value="F:UDP-3-O-acyl-N-acetylglucosamine deacetylase activity"/>
    <property type="evidence" value="ECO:0007669"/>
    <property type="project" value="UniProtKB-EC"/>
</dbReference>
<accession>A0ABT3WJY5</accession>
<evidence type="ECO:0000256" key="3">
    <source>
        <dbReference type="ARBA" id="ARBA00005002"/>
    </source>
</evidence>
<name>A0ABT3WJY5_9PROT</name>
<evidence type="ECO:0000256" key="8">
    <source>
        <dbReference type="ARBA" id="ARBA00022801"/>
    </source>
</evidence>
<comment type="catalytic activity">
    <reaction evidence="11 12">
        <text>a UDP-3-O-[(3R)-3-hydroxyacyl]-N-acetyl-alpha-D-glucosamine + H2O = a UDP-3-O-[(3R)-3-hydroxyacyl]-alpha-D-glucosamine + acetate</text>
        <dbReference type="Rhea" id="RHEA:67816"/>
        <dbReference type="ChEBI" id="CHEBI:15377"/>
        <dbReference type="ChEBI" id="CHEBI:30089"/>
        <dbReference type="ChEBI" id="CHEBI:137740"/>
        <dbReference type="ChEBI" id="CHEBI:173225"/>
        <dbReference type="EC" id="3.5.1.108"/>
    </reaction>
</comment>
<dbReference type="HAMAP" id="MF_00388">
    <property type="entry name" value="LpxC"/>
    <property type="match status" value="1"/>
</dbReference>
<feature type="binding site" evidence="12">
    <location>
        <position position="265"/>
    </location>
    <ligand>
        <name>Zn(2+)</name>
        <dbReference type="ChEBI" id="CHEBI:29105"/>
    </ligand>
</feature>
<dbReference type="PANTHER" id="PTHR33694">
    <property type="entry name" value="UDP-3-O-ACYL-N-ACETYLGLUCOSAMINE DEACETYLASE 1, MITOCHONDRIAL-RELATED"/>
    <property type="match status" value="1"/>
</dbReference>
<evidence type="ECO:0000256" key="6">
    <source>
        <dbReference type="ARBA" id="ARBA00022556"/>
    </source>
</evidence>
<dbReference type="InterPro" id="IPR015870">
    <property type="entry name" value="UDP-acyl_N-AcGlcN_deAcase_N"/>
</dbReference>
<dbReference type="Pfam" id="PF03331">
    <property type="entry name" value="LpxC"/>
    <property type="match status" value="1"/>
</dbReference>
<reference evidence="13 14" key="1">
    <citation type="submission" date="2022-07" db="EMBL/GenBank/DDBJ databases">
        <title>Bombella genomes.</title>
        <authorList>
            <person name="Harer L."/>
            <person name="Styblova S."/>
            <person name="Ehrmann M."/>
        </authorList>
    </citation>
    <scope>NUCLEOTIDE SEQUENCE [LARGE SCALE GENOMIC DNA]</scope>
    <source>
        <strain evidence="13 14">TMW 2.2556</strain>
    </source>
</reference>
<dbReference type="EMBL" id="JANIDX010000002">
    <property type="protein sequence ID" value="MCX5619415.1"/>
    <property type="molecule type" value="Genomic_DNA"/>
</dbReference>
<proteinExistence type="inferred from homology"/>
<keyword evidence="6 12" id="KW-0441">Lipid A biosynthesis</keyword>
<dbReference type="Proteomes" id="UP001165575">
    <property type="component" value="Unassembled WGS sequence"/>
</dbReference>
<feature type="active site" description="Proton donor" evidence="12">
    <location>
        <position position="292"/>
    </location>
</feature>
<dbReference type="Gene3D" id="3.30.230.20">
    <property type="entry name" value="lpxc deacetylase, domain 1"/>
    <property type="match status" value="1"/>
</dbReference>
<evidence type="ECO:0000256" key="2">
    <source>
        <dbReference type="ARBA" id="ARBA00002923"/>
    </source>
</evidence>
<organism evidence="13 14">
    <name type="scientific">Bombella pollinis</name>
    <dbReference type="NCBI Taxonomy" id="2967337"/>
    <lineage>
        <taxon>Bacteria</taxon>
        <taxon>Pseudomonadati</taxon>
        <taxon>Pseudomonadota</taxon>
        <taxon>Alphaproteobacteria</taxon>
        <taxon>Acetobacterales</taxon>
        <taxon>Acetobacteraceae</taxon>
        <taxon>Bombella</taxon>
    </lineage>
</organism>
<comment type="similarity">
    <text evidence="12">Belongs to the LpxC family.</text>
</comment>
<keyword evidence="14" id="KW-1185">Reference proteome</keyword>
<keyword evidence="8 12" id="KW-0378">Hydrolase</keyword>
<dbReference type="InterPro" id="IPR004463">
    <property type="entry name" value="UDP-acyl_GlcNac_deAcase"/>
</dbReference>
<comment type="function">
    <text evidence="2 12">Catalyzes the hydrolysis of UDP-3-O-myristoyl-N-acetylglucosamine to form UDP-3-O-myristoylglucosamine and acetate, the committed step in lipid A biosynthesis.</text>
</comment>
<evidence type="ECO:0000256" key="10">
    <source>
        <dbReference type="ARBA" id="ARBA00023098"/>
    </source>
</evidence>
<evidence type="ECO:0000256" key="4">
    <source>
        <dbReference type="ARBA" id="ARBA00012745"/>
    </source>
</evidence>
<comment type="pathway">
    <text evidence="3 12">Glycolipid biosynthesis; lipid IV(A) biosynthesis; lipid IV(A) from (3R)-3-hydroxytetradecanoyl-[acyl-carrier-protein] and UDP-N-acetyl-alpha-D-glucosamine: step 2/6.</text>
</comment>
<evidence type="ECO:0000256" key="7">
    <source>
        <dbReference type="ARBA" id="ARBA00022723"/>
    </source>
</evidence>
<comment type="cofactor">
    <cofactor evidence="1 12">
        <name>Zn(2+)</name>
        <dbReference type="ChEBI" id="CHEBI:29105"/>
    </cofactor>
</comment>
<evidence type="ECO:0000256" key="9">
    <source>
        <dbReference type="ARBA" id="ARBA00022833"/>
    </source>
</evidence>
<keyword evidence="9 12" id="KW-0862">Zinc</keyword>
<evidence type="ECO:0000313" key="13">
    <source>
        <dbReference type="EMBL" id="MCX5619415.1"/>
    </source>
</evidence>
<dbReference type="SUPFAM" id="SSF54211">
    <property type="entry name" value="Ribosomal protein S5 domain 2-like"/>
    <property type="match status" value="2"/>
</dbReference>
<dbReference type="Gene3D" id="3.30.1700.10">
    <property type="entry name" value="lpxc deacetylase, domain 2"/>
    <property type="match status" value="1"/>
</dbReference>
<feature type="binding site" evidence="12">
    <location>
        <position position="105"/>
    </location>
    <ligand>
        <name>Zn(2+)</name>
        <dbReference type="ChEBI" id="CHEBI:29105"/>
    </ligand>
</feature>
<keyword evidence="5 12" id="KW-0444">Lipid biosynthesis</keyword>
<dbReference type="InterPro" id="IPR011334">
    <property type="entry name" value="UDP-acyl_GlcNac_deAcase_C"/>
</dbReference>
<dbReference type="PANTHER" id="PTHR33694:SF1">
    <property type="entry name" value="UDP-3-O-ACYL-N-ACETYLGLUCOSAMINE DEACETYLASE 1, MITOCHONDRIAL-RELATED"/>
    <property type="match status" value="1"/>
</dbReference>
<evidence type="ECO:0000313" key="14">
    <source>
        <dbReference type="Proteomes" id="UP001165575"/>
    </source>
</evidence>